<reference evidence="2 3" key="1">
    <citation type="submission" date="2021-01" db="EMBL/GenBank/DDBJ databases">
        <title>Streptomyces acididurans sp. nov., isolated from a peat swamp forest soil.</title>
        <authorList>
            <person name="Chantavorakit T."/>
            <person name="Duangmal K."/>
        </authorList>
    </citation>
    <scope>NUCLEOTIDE SEQUENCE [LARGE SCALE GENOMIC DNA]</scope>
    <source>
        <strain evidence="2 3">KK5PA1</strain>
    </source>
</reference>
<comment type="caution">
    <text evidence="2">The sequence shown here is derived from an EMBL/GenBank/DDBJ whole genome shotgun (WGS) entry which is preliminary data.</text>
</comment>
<dbReference type="RefSeq" id="WP_205359736.1">
    <property type="nucleotide sequence ID" value="NZ_JADKYB010000014.1"/>
</dbReference>
<dbReference type="SUPFAM" id="SSF53474">
    <property type="entry name" value="alpha/beta-Hydrolases"/>
    <property type="match status" value="1"/>
</dbReference>
<dbReference type="PANTHER" id="PTHR43194:SF5">
    <property type="entry name" value="PIMELOYL-[ACYL-CARRIER PROTEIN] METHYL ESTER ESTERASE"/>
    <property type="match status" value="1"/>
</dbReference>
<dbReference type="InterPro" id="IPR000073">
    <property type="entry name" value="AB_hydrolase_1"/>
</dbReference>
<protein>
    <submittedName>
        <fullName evidence="2">Alpha/beta hydrolase</fullName>
    </submittedName>
</protein>
<sequence>MTTTATATITTRTLTLGNGLEITIEEHGDAIASEGRGLLLLHGGGGPRTMAGLGTALSEHGYVVIPTHPGFEGTPRVPWLDSVADLADAYLDLLEELGLTHVMVIGNSVGGWIASEMALRDIDSRVMSLVLLNGTGIRPDNATQITDIRTLPPAAFGRLAFHNPAFRPDPAALSDEQRATMAANQQVLALYAGEHFLFAPKLRRRLHRVTVPVLVAWGEEDCVVTPEYGRVYASAFSNGHFRSIPEAGHLPQIEQLGSVLGAIGSFVDDVIKPDGE</sequence>
<gene>
    <name evidence="2" type="ORF">ITX44_25690</name>
</gene>
<name>A0ABS2TX08_9ACTN</name>
<keyword evidence="2" id="KW-0378">Hydrolase</keyword>
<proteinExistence type="predicted"/>
<accession>A0ABS2TX08</accession>
<evidence type="ECO:0000313" key="2">
    <source>
        <dbReference type="EMBL" id="MBM9507883.1"/>
    </source>
</evidence>
<evidence type="ECO:0000259" key="1">
    <source>
        <dbReference type="Pfam" id="PF12697"/>
    </source>
</evidence>
<organism evidence="2 3">
    <name type="scientific">Actinacidiphila acididurans</name>
    <dbReference type="NCBI Taxonomy" id="2784346"/>
    <lineage>
        <taxon>Bacteria</taxon>
        <taxon>Bacillati</taxon>
        <taxon>Actinomycetota</taxon>
        <taxon>Actinomycetes</taxon>
        <taxon>Kitasatosporales</taxon>
        <taxon>Streptomycetaceae</taxon>
        <taxon>Actinacidiphila</taxon>
    </lineage>
</organism>
<dbReference type="PANTHER" id="PTHR43194">
    <property type="entry name" value="HYDROLASE ALPHA/BETA FOLD FAMILY"/>
    <property type="match status" value="1"/>
</dbReference>
<dbReference type="GO" id="GO:0016787">
    <property type="term" value="F:hydrolase activity"/>
    <property type="evidence" value="ECO:0007669"/>
    <property type="project" value="UniProtKB-KW"/>
</dbReference>
<dbReference type="Proteomes" id="UP000749040">
    <property type="component" value="Unassembled WGS sequence"/>
</dbReference>
<dbReference type="InterPro" id="IPR050228">
    <property type="entry name" value="Carboxylesterase_BioH"/>
</dbReference>
<dbReference type="InterPro" id="IPR029058">
    <property type="entry name" value="AB_hydrolase_fold"/>
</dbReference>
<keyword evidence="3" id="KW-1185">Reference proteome</keyword>
<evidence type="ECO:0000313" key="3">
    <source>
        <dbReference type="Proteomes" id="UP000749040"/>
    </source>
</evidence>
<dbReference type="EMBL" id="JADKYB010000014">
    <property type="protein sequence ID" value="MBM9507883.1"/>
    <property type="molecule type" value="Genomic_DNA"/>
</dbReference>
<dbReference type="PRINTS" id="PR00111">
    <property type="entry name" value="ABHYDROLASE"/>
</dbReference>
<dbReference type="Gene3D" id="3.40.50.1820">
    <property type="entry name" value="alpha/beta hydrolase"/>
    <property type="match status" value="1"/>
</dbReference>
<dbReference type="Pfam" id="PF12697">
    <property type="entry name" value="Abhydrolase_6"/>
    <property type="match status" value="1"/>
</dbReference>
<feature type="domain" description="AB hydrolase-1" evidence="1">
    <location>
        <begin position="38"/>
        <end position="254"/>
    </location>
</feature>